<dbReference type="PANTHER" id="PTHR30290:SF9">
    <property type="entry name" value="OLIGOPEPTIDE-BINDING PROTEIN APPA"/>
    <property type="match status" value="1"/>
</dbReference>
<dbReference type="Gene3D" id="3.40.190.10">
    <property type="entry name" value="Periplasmic binding protein-like II"/>
    <property type="match status" value="1"/>
</dbReference>
<proteinExistence type="inferred from homology"/>
<dbReference type="SUPFAM" id="SSF53850">
    <property type="entry name" value="Periplasmic binding protein-like II"/>
    <property type="match status" value="1"/>
</dbReference>
<dbReference type="Pfam" id="PF00496">
    <property type="entry name" value="SBP_bac_5"/>
    <property type="match status" value="1"/>
</dbReference>
<evidence type="ECO:0000256" key="1">
    <source>
        <dbReference type="ARBA" id="ARBA00005695"/>
    </source>
</evidence>
<evidence type="ECO:0000256" key="2">
    <source>
        <dbReference type="ARBA" id="ARBA00022448"/>
    </source>
</evidence>
<comment type="similarity">
    <text evidence="1">Belongs to the bacterial solute-binding protein 5 family.</text>
</comment>
<evidence type="ECO:0000313" key="5">
    <source>
        <dbReference type="EMBL" id="SVB04299.1"/>
    </source>
</evidence>
<organism evidence="5">
    <name type="scientific">marine metagenome</name>
    <dbReference type="NCBI Taxonomy" id="408172"/>
    <lineage>
        <taxon>unclassified sequences</taxon>
        <taxon>metagenomes</taxon>
        <taxon>ecological metagenomes</taxon>
    </lineage>
</organism>
<dbReference type="InterPro" id="IPR030678">
    <property type="entry name" value="Peptide/Ni-bd"/>
</dbReference>
<dbReference type="PIRSF" id="PIRSF002741">
    <property type="entry name" value="MppA"/>
    <property type="match status" value="1"/>
</dbReference>
<dbReference type="AlphaFoldDB" id="A0A382AS96"/>
<keyword evidence="2" id="KW-0813">Transport</keyword>
<feature type="domain" description="Solute-binding protein family 5" evidence="4">
    <location>
        <begin position="78"/>
        <end position="397"/>
    </location>
</feature>
<keyword evidence="3" id="KW-0732">Signal</keyword>
<dbReference type="EMBL" id="UINC01026585">
    <property type="protein sequence ID" value="SVB04299.1"/>
    <property type="molecule type" value="Genomic_DNA"/>
</dbReference>
<reference evidence="5" key="1">
    <citation type="submission" date="2018-05" db="EMBL/GenBank/DDBJ databases">
        <authorList>
            <person name="Lanie J.A."/>
            <person name="Ng W.-L."/>
            <person name="Kazmierczak K.M."/>
            <person name="Andrzejewski T.M."/>
            <person name="Davidsen T.M."/>
            <person name="Wayne K.J."/>
            <person name="Tettelin H."/>
            <person name="Glass J.I."/>
            <person name="Rusch D."/>
            <person name="Podicherti R."/>
            <person name="Tsui H.-C.T."/>
            <person name="Winkler M.E."/>
        </authorList>
    </citation>
    <scope>NUCLEOTIDE SEQUENCE</scope>
</reference>
<dbReference type="CDD" id="cd00995">
    <property type="entry name" value="PBP2_NikA_DppA_OppA_like"/>
    <property type="match status" value="1"/>
</dbReference>
<gene>
    <name evidence="5" type="ORF">METZ01_LOCUS157153</name>
</gene>
<evidence type="ECO:0000256" key="3">
    <source>
        <dbReference type="ARBA" id="ARBA00022729"/>
    </source>
</evidence>
<dbReference type="InterPro" id="IPR000914">
    <property type="entry name" value="SBP_5_dom"/>
</dbReference>
<dbReference type="GO" id="GO:1904680">
    <property type="term" value="F:peptide transmembrane transporter activity"/>
    <property type="evidence" value="ECO:0007669"/>
    <property type="project" value="TreeGrafter"/>
</dbReference>
<dbReference type="GO" id="GO:0015833">
    <property type="term" value="P:peptide transport"/>
    <property type="evidence" value="ECO:0007669"/>
    <property type="project" value="TreeGrafter"/>
</dbReference>
<accession>A0A382AS96</accession>
<sequence>MREGRSALRDVLLGAVFTLPLLSSCGPPRVATRQPVLTVVQSAVAIGDPHIVSDALGRRSIIYSIYEALVGLDERGNYQPALAERWEVAEDARTWTFYLRDGVRFHNDDVLTASDVVATLGRVLDPSIGGAFGTQGVYISYLGSAEITAPDDLVVKIVTKDPMADLLDLIVDMPISPASELGRLPGTYVGSGPYEVIQQSDTLVVIAAHDNYWGKTPEYEEIRWISESDSDKRVDAVLGGRADIAAGIGIRGRDRIAEAGGGLAHEMDSGLAIIFMANALEGPGRDRRVRQALNYALDRDEIISEITHGAAKPLSGYLPPNHFGYNPETLPYTHDPDRARSLLAEAGYPDGLTLVFDIPQVMPDEMPELARMMVDQYSRVGITVEIVEHQDRSAYSQMVREKRINDAAGFDSSPRSTYRVLREKIHSGLRGPWWEGYENEEVNALIEEAQATVSDTVRQAIYRQIYTIIRDDAPWIFLYNPTLYWGVGSAMEGWTPRTDGLLVFS</sequence>
<name>A0A382AS96_9ZZZZ</name>
<dbReference type="Gene3D" id="3.10.105.10">
    <property type="entry name" value="Dipeptide-binding Protein, Domain 3"/>
    <property type="match status" value="1"/>
</dbReference>
<dbReference type="Gene3D" id="3.90.76.10">
    <property type="entry name" value="Dipeptide-binding Protein, Domain 1"/>
    <property type="match status" value="1"/>
</dbReference>
<evidence type="ECO:0000259" key="4">
    <source>
        <dbReference type="Pfam" id="PF00496"/>
    </source>
</evidence>
<protein>
    <recommendedName>
        <fullName evidence="4">Solute-binding protein family 5 domain-containing protein</fullName>
    </recommendedName>
</protein>
<dbReference type="PANTHER" id="PTHR30290">
    <property type="entry name" value="PERIPLASMIC BINDING COMPONENT OF ABC TRANSPORTER"/>
    <property type="match status" value="1"/>
</dbReference>
<dbReference type="InterPro" id="IPR039424">
    <property type="entry name" value="SBP_5"/>
</dbReference>
<dbReference type="PROSITE" id="PS51257">
    <property type="entry name" value="PROKAR_LIPOPROTEIN"/>
    <property type="match status" value="1"/>
</dbReference>
<dbReference type="GO" id="GO:0043190">
    <property type="term" value="C:ATP-binding cassette (ABC) transporter complex"/>
    <property type="evidence" value="ECO:0007669"/>
    <property type="project" value="InterPro"/>
</dbReference>
<dbReference type="GO" id="GO:0042597">
    <property type="term" value="C:periplasmic space"/>
    <property type="evidence" value="ECO:0007669"/>
    <property type="project" value="UniProtKB-ARBA"/>
</dbReference>